<dbReference type="KEGG" id="ccro:CMC5_038550"/>
<dbReference type="Gene3D" id="2.40.50.230">
    <property type="entry name" value="Gp5 N-terminal domain"/>
    <property type="match status" value="1"/>
</dbReference>
<dbReference type="InterPro" id="IPR054030">
    <property type="entry name" value="Gp5_Vgr_C"/>
</dbReference>
<dbReference type="InterPro" id="IPR037026">
    <property type="entry name" value="Vgr_OB-fold_dom_sf"/>
</dbReference>
<gene>
    <name evidence="5" type="ORF">CMC5_038550</name>
</gene>
<name>A0A0K1EFR4_CHOCO</name>
<evidence type="ECO:0000313" key="5">
    <source>
        <dbReference type="EMBL" id="AKT39706.1"/>
    </source>
</evidence>
<organism evidence="5 6">
    <name type="scientific">Chondromyces crocatus</name>
    <dbReference type="NCBI Taxonomy" id="52"/>
    <lineage>
        <taxon>Bacteria</taxon>
        <taxon>Pseudomonadati</taxon>
        <taxon>Myxococcota</taxon>
        <taxon>Polyangia</taxon>
        <taxon>Polyangiales</taxon>
        <taxon>Polyangiaceae</taxon>
        <taxon>Chondromyces</taxon>
    </lineage>
</organism>
<dbReference type="RefSeq" id="WP_050431750.1">
    <property type="nucleotide sequence ID" value="NZ_CP012159.1"/>
</dbReference>
<dbReference type="SUPFAM" id="SSF69279">
    <property type="entry name" value="Phage tail proteins"/>
    <property type="match status" value="3"/>
</dbReference>
<sequence length="755" mass="82767">MIEDVFFAWEGAQGPDGPWRHLDVLEVRGTEALSALYKFEIELVRHENAPDVGVEDLVGARAALRIATKVEPAYRLIHGVIASAEELGEIDHGTRYRVELVPPLVRSTMMKKSIIHLEKTLKEILEKTLTRTSWGAGLLPRDAEAPEGPDDDGDFRTFKPARAVFSWRCLDMSRLADPSARPYCVQYNESDFAFVSRLLEEEGVAYHFEHTRDECILVLSDYDAGRRRVKGHLGPGILGHVVENVRIGSRLRPRSASLDDYDWRKPQLDLLAQSPAGVTDFQTHEHPGRYETSRELGERLAEKREQRLDTERTWATADARNRMVHAGTLFTLDHPNSRWSGDYLVTEARYTLRQRGSFSSRGSQGDDDIYHVHLTALRCGAPGKPGESNYRPARITPRPRIQGSQTAVVTADPSAAEAEINVGGPQDIGCIRVRFHWDIDSGRHAIEPTSCWIRVSQLFAGASHGGIWNPRVGEEVIIDFLDGDPDRPLVTGRVYNGVNKPAESPTARPTWSAIKSYVSPRNDNYNMIAFEDLQGKEQIVVHAARNLDETVLATHNTGVGGDQNYGVGGNQNISVDRNRDVTVHGSETHTVDGNRALIVHGDQTHNIDGSEKTWIGVDQSVFVSGKRGVLVNGGDNMLNVAAGNNLMTISGSHKSKAGDDHKFISHGFKVEAVLTDLTQAMLTAQSGSAKIRMTDGLIVLDSGGGATLVMSGDSVAIKASKIFLDGGGAMVMCHGQIDLLASLINGKAGNIKLNG</sequence>
<dbReference type="Pfam" id="PF22178">
    <property type="entry name" value="Gp5_trimer_C"/>
    <property type="match status" value="1"/>
</dbReference>
<dbReference type="InterPro" id="IPR006531">
    <property type="entry name" value="Gp5/Vgr_OB"/>
</dbReference>
<dbReference type="InterPro" id="IPR017847">
    <property type="entry name" value="T6SS_RhsGE_Vgr_subset"/>
</dbReference>
<feature type="domain" description="Gp5/Type VI secretion system Vgr protein OB-fold" evidence="3">
    <location>
        <begin position="448"/>
        <end position="495"/>
    </location>
</feature>
<dbReference type="PATRIC" id="fig|52.7.peg.4247"/>
<feature type="domain" description="Gp5/Type VI secretion system Vgr C-terminal trimerisation" evidence="4">
    <location>
        <begin position="512"/>
        <end position="621"/>
    </location>
</feature>
<keyword evidence="6" id="KW-1185">Reference proteome</keyword>
<dbReference type="Proteomes" id="UP000067626">
    <property type="component" value="Chromosome"/>
</dbReference>
<dbReference type="STRING" id="52.CMC5_038550"/>
<dbReference type="InterPro" id="IPR006533">
    <property type="entry name" value="T6SS_Vgr_RhsGE"/>
</dbReference>
<dbReference type="EMBL" id="CP012159">
    <property type="protein sequence ID" value="AKT39706.1"/>
    <property type="molecule type" value="Genomic_DNA"/>
</dbReference>
<evidence type="ECO:0000256" key="1">
    <source>
        <dbReference type="ARBA" id="ARBA00005558"/>
    </source>
</evidence>
<evidence type="ECO:0000313" key="6">
    <source>
        <dbReference type="Proteomes" id="UP000067626"/>
    </source>
</evidence>
<dbReference type="NCBIfam" id="TIGR01646">
    <property type="entry name" value="vgr_GE"/>
    <property type="match status" value="1"/>
</dbReference>
<dbReference type="SUPFAM" id="SSF69255">
    <property type="entry name" value="gp5 N-terminal domain-like"/>
    <property type="match status" value="1"/>
</dbReference>
<feature type="region of interest" description="Disordered" evidence="2">
    <location>
        <begin position="383"/>
        <end position="404"/>
    </location>
</feature>
<dbReference type="Gene3D" id="3.55.50.10">
    <property type="entry name" value="Baseplate protein-like domains"/>
    <property type="match status" value="1"/>
</dbReference>
<dbReference type="Gene3D" id="2.30.110.50">
    <property type="match status" value="1"/>
</dbReference>
<comment type="similarity">
    <text evidence="1">Belongs to the VgrG protein family.</text>
</comment>
<dbReference type="Gene3D" id="4.10.220.110">
    <property type="match status" value="1"/>
</dbReference>
<dbReference type="SUPFAM" id="SSF69349">
    <property type="entry name" value="Phage fibre proteins"/>
    <property type="match status" value="1"/>
</dbReference>
<dbReference type="AlphaFoldDB" id="A0A0K1EFR4"/>
<dbReference type="Pfam" id="PF05954">
    <property type="entry name" value="Phage_GPD"/>
    <property type="match status" value="1"/>
</dbReference>
<accession>A0A0K1EFR4</accession>
<dbReference type="Pfam" id="PF04717">
    <property type="entry name" value="Phage_base_V"/>
    <property type="match status" value="1"/>
</dbReference>
<reference evidence="5 6" key="1">
    <citation type="submission" date="2015-07" db="EMBL/GenBank/DDBJ databases">
        <title>Genome analysis of myxobacterium Chondromyces crocatus Cm c5 reveals a high potential for natural compound synthesis and the genetic basis for the loss of fruiting body formation.</title>
        <authorList>
            <person name="Zaburannyi N."/>
            <person name="Bunk B."/>
            <person name="Maier J."/>
            <person name="Overmann J."/>
            <person name="Mueller R."/>
        </authorList>
    </citation>
    <scope>NUCLEOTIDE SEQUENCE [LARGE SCALE GENOMIC DNA]</scope>
    <source>
        <strain evidence="5 6">Cm c5</strain>
    </source>
</reference>
<dbReference type="NCBIfam" id="TIGR03361">
    <property type="entry name" value="VI_Rhs_Vgr"/>
    <property type="match status" value="1"/>
</dbReference>
<evidence type="ECO:0000259" key="3">
    <source>
        <dbReference type="Pfam" id="PF04717"/>
    </source>
</evidence>
<proteinExistence type="inferred from homology"/>
<evidence type="ECO:0000256" key="2">
    <source>
        <dbReference type="SAM" id="MobiDB-lite"/>
    </source>
</evidence>
<evidence type="ECO:0000259" key="4">
    <source>
        <dbReference type="Pfam" id="PF22178"/>
    </source>
</evidence>
<protein>
    <submittedName>
        <fullName evidence="5">Uncharacterized protein</fullName>
    </submittedName>
</protein>